<evidence type="ECO:0000256" key="3">
    <source>
        <dbReference type="ARBA" id="ARBA00012944"/>
    </source>
</evidence>
<evidence type="ECO:0000256" key="6">
    <source>
        <dbReference type="ARBA" id="ARBA00022660"/>
    </source>
</evidence>
<dbReference type="PANTHER" id="PTHR11435:SF1">
    <property type="entry name" value="NADH-UBIQUINONE OXIDOREDUCTASE CHAIN 6"/>
    <property type="match status" value="1"/>
</dbReference>
<keyword evidence="13 16" id="KW-0472">Membrane</keyword>
<dbReference type="AlphaFoldDB" id="A0A8T9EJ80"/>
<feature type="transmembrane region" description="Helical" evidence="16">
    <location>
        <begin position="46"/>
        <end position="68"/>
    </location>
</feature>
<evidence type="ECO:0000256" key="1">
    <source>
        <dbReference type="ARBA" id="ARBA00004225"/>
    </source>
</evidence>
<keyword evidence="8" id="KW-1278">Translocase</keyword>
<evidence type="ECO:0000256" key="4">
    <source>
        <dbReference type="ARBA" id="ARBA00021095"/>
    </source>
</evidence>
<keyword evidence="9" id="KW-0249">Electron transport</keyword>
<dbReference type="GO" id="GO:0031966">
    <property type="term" value="C:mitochondrial membrane"/>
    <property type="evidence" value="ECO:0007669"/>
    <property type="project" value="UniProtKB-SubCell"/>
</dbReference>
<sequence>MLMLTFPLLLTCSILFMNLSHPLSMGLILLTQTILISITVGLSSYSFWFSYILFLIFLGGMLVLFIYVSSLAPNEIFFSMDLFIMFFILMSFFTLISLIYDPIISSFNHMSLPLSTLNYLTSTPLTINWIYNSPSMIFTIYVVSYLLLVLIIIVKIINLFKGPLRLLT</sequence>
<evidence type="ECO:0000256" key="10">
    <source>
        <dbReference type="ARBA" id="ARBA00022989"/>
    </source>
</evidence>
<keyword evidence="6" id="KW-0679">Respiratory chain</keyword>
<keyword evidence="11" id="KW-0520">NAD</keyword>
<organism evidence="17">
    <name type="scientific">Euplax sp</name>
    <dbReference type="NCBI Taxonomy" id="2925339"/>
    <lineage>
        <taxon>Eukaryota</taxon>
        <taxon>Metazoa</taxon>
        <taxon>Ecdysozoa</taxon>
        <taxon>Arthropoda</taxon>
        <taxon>Crustacea</taxon>
        <taxon>Multicrustacea</taxon>
        <taxon>Malacostraca</taxon>
        <taxon>Eumalacostraca</taxon>
        <taxon>Eucarida</taxon>
        <taxon>Decapoda</taxon>
        <taxon>Pleocyemata</taxon>
        <taxon>Brachyura</taxon>
        <taxon>Eubrachyura</taxon>
        <taxon>Ocypodoidea</taxon>
        <taxon>Macrophthalmidae</taxon>
        <taxon>Macrophthalminae</taxon>
        <taxon>Euplax</taxon>
    </lineage>
</organism>
<comment type="similarity">
    <text evidence="2">Belongs to the complex I subunit 6 family.</text>
</comment>
<protein>
    <recommendedName>
        <fullName evidence="4">NADH-ubiquinone oxidoreductase chain 6</fullName>
        <ecNumber evidence="3">7.1.1.2</ecNumber>
    </recommendedName>
    <alternativeName>
        <fullName evidence="14">NADH dehydrogenase subunit 6</fullName>
    </alternativeName>
</protein>
<evidence type="ECO:0000256" key="5">
    <source>
        <dbReference type="ARBA" id="ARBA00022448"/>
    </source>
</evidence>
<dbReference type="GO" id="GO:0008137">
    <property type="term" value="F:NADH dehydrogenase (ubiquinone) activity"/>
    <property type="evidence" value="ECO:0007669"/>
    <property type="project" value="UniProtKB-EC"/>
</dbReference>
<comment type="subcellular location">
    <subcellularLocation>
        <location evidence="1">Mitochondrion membrane</location>
        <topology evidence="1">Multi-pass membrane protein</topology>
    </subcellularLocation>
</comment>
<gene>
    <name evidence="17" type="primary">ND6</name>
</gene>
<evidence type="ECO:0000256" key="16">
    <source>
        <dbReference type="SAM" id="Phobius"/>
    </source>
</evidence>
<evidence type="ECO:0000256" key="9">
    <source>
        <dbReference type="ARBA" id="ARBA00022982"/>
    </source>
</evidence>
<evidence type="ECO:0000256" key="13">
    <source>
        <dbReference type="ARBA" id="ARBA00023136"/>
    </source>
</evidence>
<feature type="transmembrane region" description="Helical" evidence="16">
    <location>
        <begin position="80"/>
        <end position="100"/>
    </location>
</feature>
<evidence type="ECO:0000256" key="8">
    <source>
        <dbReference type="ARBA" id="ARBA00022967"/>
    </source>
</evidence>
<dbReference type="InterPro" id="IPR050269">
    <property type="entry name" value="ComplexI_Subunit6"/>
</dbReference>
<reference evidence="17" key="1">
    <citation type="submission" date="2020-03" db="EMBL/GenBank/DDBJ databases">
        <authorList>
            <person name="Gong L."/>
            <person name="Lu X."/>
            <person name="Zhang Y."/>
            <person name="Liu L."/>
            <person name="Lv Z."/>
        </authorList>
    </citation>
    <scope>NUCLEOTIDE SEQUENCE</scope>
</reference>
<dbReference type="EC" id="7.1.1.2" evidence="3"/>
<feature type="transmembrane region" description="Helical" evidence="16">
    <location>
        <begin position="138"/>
        <end position="160"/>
    </location>
</feature>
<keyword evidence="7 16" id="KW-0812">Transmembrane</keyword>
<keyword evidence="5" id="KW-0813">Transport</keyword>
<geneLocation type="mitochondrion" evidence="17"/>
<evidence type="ECO:0000256" key="11">
    <source>
        <dbReference type="ARBA" id="ARBA00023027"/>
    </source>
</evidence>
<dbReference type="PANTHER" id="PTHR11435">
    <property type="entry name" value="NADH UBIQUINONE OXIDOREDUCTASE SUBUNIT ND6"/>
    <property type="match status" value="1"/>
</dbReference>
<keyword evidence="10 16" id="KW-1133">Transmembrane helix</keyword>
<keyword evidence="12 17" id="KW-0496">Mitochondrion</keyword>
<accession>A0A8T9EJ80</accession>
<dbReference type="EMBL" id="MT176431">
    <property type="protein sequence ID" value="UNI92566.1"/>
    <property type="molecule type" value="Genomic_DNA"/>
</dbReference>
<evidence type="ECO:0000256" key="14">
    <source>
        <dbReference type="ARBA" id="ARBA00031019"/>
    </source>
</evidence>
<evidence type="ECO:0000256" key="2">
    <source>
        <dbReference type="ARBA" id="ARBA00005698"/>
    </source>
</evidence>
<name>A0A8T9EJ80_9EUCA</name>
<evidence type="ECO:0000256" key="7">
    <source>
        <dbReference type="ARBA" id="ARBA00022692"/>
    </source>
</evidence>
<proteinExistence type="inferred from homology"/>
<evidence type="ECO:0000256" key="12">
    <source>
        <dbReference type="ARBA" id="ARBA00023128"/>
    </source>
</evidence>
<evidence type="ECO:0000256" key="15">
    <source>
        <dbReference type="ARBA" id="ARBA00049551"/>
    </source>
</evidence>
<comment type="catalytic activity">
    <reaction evidence="15">
        <text>a ubiquinone + NADH + 5 H(+)(in) = a ubiquinol + NAD(+) + 4 H(+)(out)</text>
        <dbReference type="Rhea" id="RHEA:29091"/>
        <dbReference type="Rhea" id="RHEA-COMP:9565"/>
        <dbReference type="Rhea" id="RHEA-COMP:9566"/>
        <dbReference type="ChEBI" id="CHEBI:15378"/>
        <dbReference type="ChEBI" id="CHEBI:16389"/>
        <dbReference type="ChEBI" id="CHEBI:17976"/>
        <dbReference type="ChEBI" id="CHEBI:57540"/>
        <dbReference type="ChEBI" id="CHEBI:57945"/>
        <dbReference type="EC" id="7.1.1.2"/>
    </reaction>
</comment>
<evidence type="ECO:0000313" key="17">
    <source>
        <dbReference type="EMBL" id="UNI92566.1"/>
    </source>
</evidence>